<evidence type="ECO:0000256" key="3">
    <source>
        <dbReference type="ARBA" id="ARBA00022475"/>
    </source>
</evidence>
<keyword evidence="5 7" id="KW-1133">Transmembrane helix</keyword>
<feature type="transmembrane region" description="Helical" evidence="7">
    <location>
        <begin position="12"/>
        <end position="38"/>
    </location>
</feature>
<dbReference type="Proteomes" id="UP000565468">
    <property type="component" value="Unassembled WGS sequence"/>
</dbReference>
<dbReference type="Gene3D" id="1.10.3720.10">
    <property type="entry name" value="MetI-like"/>
    <property type="match status" value="1"/>
</dbReference>
<dbReference type="Pfam" id="PF00528">
    <property type="entry name" value="BPD_transp_1"/>
    <property type="match status" value="1"/>
</dbReference>
<gene>
    <name evidence="9" type="ORF">HII30_17715</name>
</gene>
<evidence type="ECO:0000256" key="6">
    <source>
        <dbReference type="ARBA" id="ARBA00023136"/>
    </source>
</evidence>
<dbReference type="GO" id="GO:0055085">
    <property type="term" value="P:transmembrane transport"/>
    <property type="evidence" value="ECO:0007669"/>
    <property type="project" value="InterPro"/>
</dbReference>
<comment type="similarity">
    <text evidence="7">Belongs to the binding-protein-dependent transport system permease family.</text>
</comment>
<proteinExistence type="inferred from homology"/>
<dbReference type="PROSITE" id="PS50928">
    <property type="entry name" value="ABC_TM1"/>
    <property type="match status" value="1"/>
</dbReference>
<dbReference type="AlphaFoldDB" id="A0A848MAB0"/>
<dbReference type="GO" id="GO:0005886">
    <property type="term" value="C:plasma membrane"/>
    <property type="evidence" value="ECO:0007669"/>
    <property type="project" value="UniProtKB-SubCell"/>
</dbReference>
<evidence type="ECO:0000256" key="1">
    <source>
        <dbReference type="ARBA" id="ARBA00004651"/>
    </source>
</evidence>
<feature type="transmembrane region" description="Helical" evidence="7">
    <location>
        <begin position="266"/>
        <end position="288"/>
    </location>
</feature>
<feature type="transmembrane region" description="Helical" evidence="7">
    <location>
        <begin position="70"/>
        <end position="96"/>
    </location>
</feature>
<dbReference type="SUPFAM" id="SSF161098">
    <property type="entry name" value="MetI-like"/>
    <property type="match status" value="1"/>
</dbReference>
<keyword evidence="3" id="KW-1003">Cell membrane</keyword>
<evidence type="ECO:0000256" key="7">
    <source>
        <dbReference type="RuleBase" id="RU363032"/>
    </source>
</evidence>
<protein>
    <submittedName>
        <fullName evidence="9">Sugar ABC transporter permease</fullName>
    </submittedName>
</protein>
<dbReference type="CDD" id="cd06261">
    <property type="entry name" value="TM_PBP2"/>
    <property type="match status" value="1"/>
</dbReference>
<feature type="domain" description="ABC transmembrane type-1" evidence="8">
    <location>
        <begin position="71"/>
        <end position="287"/>
    </location>
</feature>
<feature type="transmembrane region" description="Helical" evidence="7">
    <location>
        <begin position="173"/>
        <end position="192"/>
    </location>
</feature>
<dbReference type="PANTHER" id="PTHR43227">
    <property type="entry name" value="BLL4140 PROTEIN"/>
    <property type="match status" value="1"/>
</dbReference>
<evidence type="ECO:0000256" key="2">
    <source>
        <dbReference type="ARBA" id="ARBA00022448"/>
    </source>
</evidence>
<feature type="transmembrane region" description="Helical" evidence="7">
    <location>
        <begin position="213"/>
        <end position="234"/>
    </location>
</feature>
<sequence length="300" mass="33655">MKVSKWKKTIILDIMLAPALILTLIFSYIPMAGLVMAFQNYKPALGMTGSQWIGLDHFEFLFSIPENIQLIWNTLIIAGMKMAANLIVPFIFALLLNEIRRIFFRRMVQTIVYMPHFLSWVLVGGILIDLLAQNGGLVNQTLTSVFGMKPIFFMGDGDWFRFVVVVSDVWKEFGFNTIVFLAALAGINPSLYEAAEADGAGRWQQTWAITMPSMLPITIVVGTLALGSILNGGFDQIFNLYNALVFDKGDIIDTFVYRYGIIGGKFSFSTAVGLFKSIVSLVLIVMAYRMAYKLANYRIF</sequence>
<evidence type="ECO:0000256" key="5">
    <source>
        <dbReference type="ARBA" id="ARBA00022989"/>
    </source>
</evidence>
<dbReference type="InterPro" id="IPR000515">
    <property type="entry name" value="MetI-like"/>
</dbReference>
<comment type="caution">
    <text evidence="9">The sequence shown here is derived from an EMBL/GenBank/DDBJ whole genome shotgun (WGS) entry which is preliminary data.</text>
</comment>
<evidence type="ECO:0000313" key="9">
    <source>
        <dbReference type="EMBL" id="NMO97605.1"/>
    </source>
</evidence>
<feature type="transmembrane region" description="Helical" evidence="7">
    <location>
        <begin position="117"/>
        <end position="138"/>
    </location>
</feature>
<evidence type="ECO:0000256" key="4">
    <source>
        <dbReference type="ARBA" id="ARBA00022692"/>
    </source>
</evidence>
<evidence type="ECO:0000313" key="10">
    <source>
        <dbReference type="Proteomes" id="UP000565468"/>
    </source>
</evidence>
<organism evidence="9 10">
    <name type="scientific">Paenibacillus lemnae</name>
    <dbReference type="NCBI Taxonomy" id="1330551"/>
    <lineage>
        <taxon>Bacteria</taxon>
        <taxon>Bacillati</taxon>
        <taxon>Bacillota</taxon>
        <taxon>Bacilli</taxon>
        <taxon>Bacillales</taxon>
        <taxon>Paenibacillaceae</taxon>
        <taxon>Paenibacillus</taxon>
    </lineage>
</organism>
<keyword evidence="6 7" id="KW-0472">Membrane</keyword>
<accession>A0A848MAB0</accession>
<comment type="subcellular location">
    <subcellularLocation>
        <location evidence="1 7">Cell membrane</location>
        <topology evidence="1 7">Multi-pass membrane protein</topology>
    </subcellularLocation>
</comment>
<dbReference type="PANTHER" id="PTHR43227:SF11">
    <property type="entry name" value="BLL4140 PROTEIN"/>
    <property type="match status" value="1"/>
</dbReference>
<keyword evidence="2 7" id="KW-0813">Transport</keyword>
<keyword evidence="4 7" id="KW-0812">Transmembrane</keyword>
<dbReference type="InterPro" id="IPR050809">
    <property type="entry name" value="UgpAE/MalFG_permease"/>
</dbReference>
<dbReference type="InterPro" id="IPR035906">
    <property type="entry name" value="MetI-like_sf"/>
</dbReference>
<keyword evidence="10" id="KW-1185">Reference proteome</keyword>
<reference evidence="9 10" key="1">
    <citation type="submission" date="2020-04" db="EMBL/GenBank/DDBJ databases">
        <title>Paenibacillus algicola sp. nov., a novel marine bacterium producing alginate lyase.</title>
        <authorList>
            <person name="Huang H."/>
        </authorList>
    </citation>
    <scope>NUCLEOTIDE SEQUENCE [LARGE SCALE GENOMIC DNA]</scope>
    <source>
        <strain evidence="9 10">L7-75</strain>
    </source>
</reference>
<name>A0A848MAB0_PAELE</name>
<evidence type="ECO:0000259" key="8">
    <source>
        <dbReference type="PROSITE" id="PS50928"/>
    </source>
</evidence>
<dbReference type="EMBL" id="JABBPN010000020">
    <property type="protein sequence ID" value="NMO97605.1"/>
    <property type="molecule type" value="Genomic_DNA"/>
</dbReference>